<evidence type="ECO:0000256" key="3">
    <source>
        <dbReference type="SAM" id="SignalP"/>
    </source>
</evidence>
<gene>
    <name evidence="5" type="ORF">AWW67_13755</name>
</gene>
<keyword evidence="3" id="KW-0732">Signal</keyword>
<evidence type="ECO:0000313" key="5">
    <source>
        <dbReference type="EMBL" id="KYG79430.1"/>
    </source>
</evidence>
<dbReference type="GO" id="GO:0016810">
    <property type="term" value="F:hydrolase activity, acting on carbon-nitrogen (but not peptide) bonds"/>
    <property type="evidence" value="ECO:0007669"/>
    <property type="project" value="InterPro"/>
</dbReference>
<dbReference type="PANTHER" id="PTHR10587:SF133">
    <property type="entry name" value="CHITIN DEACETYLASE 1-RELATED"/>
    <property type="match status" value="1"/>
</dbReference>
<dbReference type="GO" id="GO:0016020">
    <property type="term" value="C:membrane"/>
    <property type="evidence" value="ECO:0007669"/>
    <property type="project" value="TreeGrafter"/>
</dbReference>
<sequence>MKLSKLKNLTIALLTLLTHQLSFGQGKSISITIDDVPNTSKFEKDSFRSVLMNVLDSLDIPFTIFINETKISKTDYSKKNEQLLEAWIKNENALIGNHTFRHPRYSDVGLENFMSDVEKGEKLTRTYASKHKKSLKYFRFPFNDLGLDSLQHTQVKSALSKKGYIITPFTIESSDWMFDTVYQHYLKNGQTSKAHKIGELYVNKTVELVTFFDSLASQIYNRPVKHIYLCHDNAINADYLSKIIERLNNENYEIISLEESLTDPIYQQEDTYYKKWGISWLYRWMPTQKERVKWMQQEPDLSEIQSTYDELTKK</sequence>
<evidence type="ECO:0000313" key="6">
    <source>
        <dbReference type="Proteomes" id="UP000075663"/>
    </source>
</evidence>
<organism evidence="5 6">
    <name type="scientific">Roseivirga seohaensis</name>
    <dbReference type="NCBI Taxonomy" id="1914963"/>
    <lineage>
        <taxon>Bacteria</taxon>
        <taxon>Pseudomonadati</taxon>
        <taxon>Bacteroidota</taxon>
        <taxon>Cytophagia</taxon>
        <taxon>Cytophagales</taxon>
        <taxon>Roseivirgaceae</taxon>
        <taxon>Roseivirga</taxon>
    </lineage>
</organism>
<comment type="caution">
    <text evidence="5">The sequence shown here is derived from an EMBL/GenBank/DDBJ whole genome shotgun (WGS) entry which is preliminary data.</text>
</comment>
<keyword evidence="2" id="KW-0378">Hydrolase</keyword>
<dbReference type="Proteomes" id="UP000075663">
    <property type="component" value="Unassembled WGS sequence"/>
</dbReference>
<dbReference type="Gene3D" id="3.20.20.370">
    <property type="entry name" value="Glycoside hydrolase/deacetylase"/>
    <property type="match status" value="1"/>
</dbReference>
<dbReference type="STRING" id="1914963.AWW67_13755"/>
<dbReference type="AlphaFoldDB" id="A0A150XL35"/>
<reference evidence="5 6" key="1">
    <citation type="submission" date="2016-01" db="EMBL/GenBank/DDBJ databases">
        <title>Genome sequencing of Roseivirga seohaensis SW-152.</title>
        <authorList>
            <person name="Selvaratnam C."/>
            <person name="Thevarajoo S."/>
            <person name="Goh K.M."/>
            <person name="Ee R."/>
            <person name="Chan K.-G."/>
            <person name="Chong C.S."/>
        </authorList>
    </citation>
    <scope>NUCLEOTIDE SEQUENCE [LARGE SCALE GENOMIC DNA]</scope>
    <source>
        <strain evidence="5 6">SW-152</strain>
    </source>
</reference>
<proteinExistence type="predicted"/>
<accession>A0A150XL35</accession>
<dbReference type="GO" id="GO:0005975">
    <property type="term" value="P:carbohydrate metabolic process"/>
    <property type="evidence" value="ECO:0007669"/>
    <property type="project" value="InterPro"/>
</dbReference>
<dbReference type="SUPFAM" id="SSF88713">
    <property type="entry name" value="Glycoside hydrolase/deacetylase"/>
    <property type="match status" value="1"/>
</dbReference>
<dbReference type="EMBL" id="LRPB01000049">
    <property type="protein sequence ID" value="KYG79430.1"/>
    <property type="molecule type" value="Genomic_DNA"/>
</dbReference>
<dbReference type="InterPro" id="IPR002509">
    <property type="entry name" value="NODB_dom"/>
</dbReference>
<feature type="signal peptide" evidence="3">
    <location>
        <begin position="1"/>
        <end position="24"/>
    </location>
</feature>
<feature type="chain" id="PRO_5007574829" evidence="3">
    <location>
        <begin position="25"/>
        <end position="314"/>
    </location>
</feature>
<dbReference type="PROSITE" id="PS51677">
    <property type="entry name" value="NODB"/>
    <property type="match status" value="1"/>
</dbReference>
<name>A0A150XL35_9BACT</name>
<evidence type="ECO:0000256" key="1">
    <source>
        <dbReference type="ARBA" id="ARBA00022723"/>
    </source>
</evidence>
<dbReference type="InterPro" id="IPR050248">
    <property type="entry name" value="Polysacc_deacetylase_ArnD"/>
</dbReference>
<feature type="domain" description="NodB homology" evidence="4">
    <location>
        <begin position="27"/>
        <end position="255"/>
    </location>
</feature>
<protein>
    <submittedName>
        <fullName evidence="5">Polysaccharide deacetylase</fullName>
    </submittedName>
</protein>
<dbReference type="PANTHER" id="PTHR10587">
    <property type="entry name" value="GLYCOSYL TRANSFERASE-RELATED"/>
    <property type="match status" value="1"/>
</dbReference>
<dbReference type="Pfam" id="PF01522">
    <property type="entry name" value="Polysacc_deac_1"/>
    <property type="match status" value="1"/>
</dbReference>
<evidence type="ECO:0000256" key="2">
    <source>
        <dbReference type="ARBA" id="ARBA00022801"/>
    </source>
</evidence>
<dbReference type="InterPro" id="IPR011330">
    <property type="entry name" value="Glyco_hydro/deAcase_b/a-brl"/>
</dbReference>
<dbReference type="GO" id="GO:0046872">
    <property type="term" value="F:metal ion binding"/>
    <property type="evidence" value="ECO:0007669"/>
    <property type="project" value="UniProtKB-KW"/>
</dbReference>
<dbReference type="RefSeq" id="WP_062303589.1">
    <property type="nucleotide sequence ID" value="NZ_LRPB01000049.1"/>
</dbReference>
<evidence type="ECO:0000259" key="4">
    <source>
        <dbReference type="PROSITE" id="PS51677"/>
    </source>
</evidence>
<keyword evidence="1" id="KW-0479">Metal-binding</keyword>